<reference evidence="1" key="1">
    <citation type="submission" date="2022-03" db="EMBL/GenBank/DDBJ databases">
        <authorList>
            <person name="Martin H S."/>
        </authorList>
    </citation>
    <scope>NUCLEOTIDE SEQUENCE</scope>
</reference>
<protein>
    <recommendedName>
        <fullName evidence="3">C-type lectin domain-containing protein</fullName>
    </recommendedName>
</protein>
<evidence type="ECO:0000313" key="1">
    <source>
        <dbReference type="EMBL" id="CAH2056492.1"/>
    </source>
</evidence>
<feature type="non-terminal residue" evidence="1">
    <location>
        <position position="1"/>
    </location>
</feature>
<dbReference type="Proteomes" id="UP000837857">
    <property type="component" value="Chromosome 23"/>
</dbReference>
<sequence length="189" mass="21703">MQFICYRGVPGMGRTVAIPSDDNYYYVLVRQLFYWQHAYENCLRMNGTLASVESRDMLTQLLLVMGENKDEPVEHIWVSGRLNMTKDPNTELVTYLWLNPVNGKRLPDPKTDGEHLYGIYMPPWLDEEFSMDNPCLNLDRQDHLNGLVYGMSCDTPQYSICIIEKTGHKPMENAIEASEIPSGQHGIEP</sequence>
<dbReference type="InterPro" id="IPR016187">
    <property type="entry name" value="CTDL_fold"/>
</dbReference>
<proteinExistence type="predicted"/>
<keyword evidence="2" id="KW-1185">Reference proteome</keyword>
<name>A0ABN8IG15_9NEOP</name>
<dbReference type="Gene3D" id="3.10.100.10">
    <property type="entry name" value="Mannose-Binding Protein A, subunit A"/>
    <property type="match status" value="1"/>
</dbReference>
<dbReference type="InterPro" id="IPR016186">
    <property type="entry name" value="C-type_lectin-like/link_sf"/>
</dbReference>
<accession>A0ABN8IG15</accession>
<dbReference type="EMBL" id="OW152835">
    <property type="protein sequence ID" value="CAH2056492.1"/>
    <property type="molecule type" value="Genomic_DNA"/>
</dbReference>
<dbReference type="CDD" id="cd00037">
    <property type="entry name" value="CLECT"/>
    <property type="match status" value="1"/>
</dbReference>
<gene>
    <name evidence="1" type="ORF">IPOD504_LOCUS9698</name>
</gene>
<dbReference type="SUPFAM" id="SSF56436">
    <property type="entry name" value="C-type lectin-like"/>
    <property type="match status" value="1"/>
</dbReference>
<organism evidence="1 2">
    <name type="scientific">Iphiclides podalirius</name>
    <name type="common">scarce swallowtail</name>
    <dbReference type="NCBI Taxonomy" id="110791"/>
    <lineage>
        <taxon>Eukaryota</taxon>
        <taxon>Metazoa</taxon>
        <taxon>Ecdysozoa</taxon>
        <taxon>Arthropoda</taxon>
        <taxon>Hexapoda</taxon>
        <taxon>Insecta</taxon>
        <taxon>Pterygota</taxon>
        <taxon>Neoptera</taxon>
        <taxon>Endopterygota</taxon>
        <taxon>Lepidoptera</taxon>
        <taxon>Glossata</taxon>
        <taxon>Ditrysia</taxon>
        <taxon>Papilionoidea</taxon>
        <taxon>Papilionidae</taxon>
        <taxon>Papilioninae</taxon>
        <taxon>Iphiclides</taxon>
    </lineage>
</organism>
<evidence type="ECO:0008006" key="3">
    <source>
        <dbReference type="Google" id="ProtNLM"/>
    </source>
</evidence>
<evidence type="ECO:0000313" key="2">
    <source>
        <dbReference type="Proteomes" id="UP000837857"/>
    </source>
</evidence>